<dbReference type="PANTHER" id="PTHR43369:SF2">
    <property type="entry name" value="PHOSPHORIBOSYLGLYCINAMIDE FORMYLTRANSFERASE"/>
    <property type="match status" value="1"/>
</dbReference>
<evidence type="ECO:0000256" key="3">
    <source>
        <dbReference type="ARBA" id="ARBA00022679"/>
    </source>
</evidence>
<gene>
    <name evidence="6" type="ORF">FA09DRAFT_359867</name>
</gene>
<evidence type="ECO:0000256" key="2">
    <source>
        <dbReference type="ARBA" id="ARBA00012254"/>
    </source>
</evidence>
<proteinExistence type="inferred from homology"/>
<protein>
    <recommendedName>
        <fullName evidence="2">phosphoribosylglycinamide formyltransferase 1</fullName>
        <ecNumber evidence="2">2.1.2.2</ecNumber>
    </recommendedName>
</protein>
<dbReference type="Pfam" id="PF00551">
    <property type="entry name" value="Formyl_trans_N"/>
    <property type="match status" value="1"/>
</dbReference>
<evidence type="ECO:0000256" key="1">
    <source>
        <dbReference type="ARBA" id="ARBA00005054"/>
    </source>
</evidence>
<dbReference type="RefSeq" id="XP_025598963.1">
    <property type="nucleotide sequence ID" value="XM_025745171.1"/>
</dbReference>
<dbReference type="GO" id="GO:0004644">
    <property type="term" value="F:phosphoribosylglycinamide formyltransferase activity"/>
    <property type="evidence" value="ECO:0007669"/>
    <property type="project" value="UniProtKB-EC"/>
</dbReference>
<organism evidence="6 7">
    <name type="scientific">Tilletiopsis washingtonensis</name>
    <dbReference type="NCBI Taxonomy" id="58919"/>
    <lineage>
        <taxon>Eukaryota</taxon>
        <taxon>Fungi</taxon>
        <taxon>Dikarya</taxon>
        <taxon>Basidiomycota</taxon>
        <taxon>Ustilaginomycotina</taxon>
        <taxon>Exobasidiomycetes</taxon>
        <taxon>Entylomatales</taxon>
        <taxon>Entylomatales incertae sedis</taxon>
        <taxon>Tilletiopsis</taxon>
    </lineage>
</organism>
<comment type="pathway">
    <text evidence="1">Purine metabolism; IMP biosynthesis via de novo pathway; N(2)-formyl-N(1)-(5-phospho-D-ribosyl)glycinamide from N(1)-(5-phospho-D-ribosyl)glycinamide (10-formyl THF route): step 1/1.</text>
</comment>
<dbReference type="InterPro" id="IPR002376">
    <property type="entry name" value="Formyl_transf_N"/>
</dbReference>
<dbReference type="HAMAP" id="MF_01930">
    <property type="entry name" value="PurN"/>
    <property type="match status" value="1"/>
</dbReference>
<dbReference type="InterPro" id="IPR004607">
    <property type="entry name" value="GART"/>
</dbReference>
<dbReference type="STRING" id="58919.A0A316ZCD7"/>
<dbReference type="CDD" id="cd08645">
    <property type="entry name" value="FMT_core_GART"/>
    <property type="match status" value="1"/>
</dbReference>
<reference evidence="6 7" key="1">
    <citation type="journal article" date="2018" name="Mol. Biol. Evol.">
        <title>Broad Genomic Sampling Reveals a Smut Pathogenic Ancestry of the Fungal Clade Ustilaginomycotina.</title>
        <authorList>
            <person name="Kijpornyongpan T."/>
            <person name="Mondo S.J."/>
            <person name="Barry K."/>
            <person name="Sandor L."/>
            <person name="Lee J."/>
            <person name="Lipzen A."/>
            <person name="Pangilinan J."/>
            <person name="LaButti K."/>
            <person name="Hainaut M."/>
            <person name="Henrissat B."/>
            <person name="Grigoriev I.V."/>
            <person name="Spatafora J.W."/>
            <person name="Aime M.C."/>
        </authorList>
    </citation>
    <scope>NUCLEOTIDE SEQUENCE [LARGE SCALE GENOMIC DNA]</scope>
    <source>
        <strain evidence="6 7">MCA 4186</strain>
    </source>
</reference>
<dbReference type="GO" id="GO:0005737">
    <property type="term" value="C:cytoplasm"/>
    <property type="evidence" value="ECO:0007669"/>
    <property type="project" value="TreeGrafter"/>
</dbReference>
<evidence type="ECO:0000313" key="6">
    <source>
        <dbReference type="EMBL" id="PWN98684.1"/>
    </source>
</evidence>
<dbReference type="Gene3D" id="3.40.50.170">
    <property type="entry name" value="Formyl transferase, N-terminal domain"/>
    <property type="match status" value="1"/>
</dbReference>
<feature type="domain" description="Formyl transferase N-terminal" evidence="5">
    <location>
        <begin position="8"/>
        <end position="229"/>
    </location>
</feature>
<dbReference type="PANTHER" id="PTHR43369">
    <property type="entry name" value="PHOSPHORIBOSYLGLYCINAMIDE FORMYLTRANSFERASE"/>
    <property type="match status" value="1"/>
</dbReference>
<evidence type="ECO:0000256" key="4">
    <source>
        <dbReference type="ARBA" id="ARBA00022755"/>
    </source>
</evidence>
<dbReference type="EC" id="2.1.2.2" evidence="2"/>
<dbReference type="GO" id="GO:0006189">
    <property type="term" value="P:'de novo' IMP biosynthetic process"/>
    <property type="evidence" value="ECO:0007669"/>
    <property type="project" value="InterPro"/>
</dbReference>
<dbReference type="NCBIfam" id="TIGR00639">
    <property type="entry name" value="PurN"/>
    <property type="match status" value="1"/>
</dbReference>
<dbReference type="OrthoDB" id="5575075at2759"/>
<name>A0A316ZCD7_9BASI</name>
<evidence type="ECO:0000313" key="7">
    <source>
        <dbReference type="Proteomes" id="UP000245946"/>
    </source>
</evidence>
<dbReference type="AlphaFoldDB" id="A0A316ZCD7"/>
<dbReference type="SUPFAM" id="SSF53328">
    <property type="entry name" value="Formyltransferase"/>
    <property type="match status" value="1"/>
</dbReference>
<dbReference type="Proteomes" id="UP000245946">
    <property type="component" value="Unassembled WGS sequence"/>
</dbReference>
<keyword evidence="4" id="KW-0658">Purine biosynthesis</keyword>
<evidence type="ECO:0000259" key="5">
    <source>
        <dbReference type="Pfam" id="PF00551"/>
    </source>
</evidence>
<accession>A0A316ZCD7</accession>
<keyword evidence="3 6" id="KW-0808">Transferase</keyword>
<dbReference type="GeneID" id="37272715"/>
<dbReference type="InterPro" id="IPR036477">
    <property type="entry name" value="Formyl_transf_N_sf"/>
</dbReference>
<dbReference type="EMBL" id="KZ819290">
    <property type="protein sequence ID" value="PWN98684.1"/>
    <property type="molecule type" value="Genomic_DNA"/>
</dbReference>
<sequence length="238" mass="25152">MTSPADRRIVVLISGSGSNLQALLDAAGSSSLPGARVTQVLSNRKAAYGLERAKNAGVPSATLSLSPWLKAHPGSSRDDYDGLLAQAVLAGGEGKSEEVLAAAREGAASSSSAPATALPDLVVLAGFMHIVSSAFLAPLRRAGVPVINLHPALPTQFDGVDAIGRAWRAFQDGTLKDGKTGVMVHEVIEEVDRGAPIVVREVPCREGESLEELETRIHQVEHEIIVEATREMLQRKQR</sequence>
<keyword evidence="7" id="KW-1185">Reference proteome</keyword>